<feature type="transmembrane region" description="Helical" evidence="1">
    <location>
        <begin position="301"/>
        <end position="321"/>
    </location>
</feature>
<gene>
    <name evidence="2" type="ORF">FHX71_002195</name>
</gene>
<protein>
    <submittedName>
        <fullName evidence="2">Uncharacterized protein</fullName>
    </submittedName>
</protein>
<organism evidence="2 3">
    <name type="scientific">Promicromonospora sukumoe</name>
    <dbReference type="NCBI Taxonomy" id="88382"/>
    <lineage>
        <taxon>Bacteria</taxon>
        <taxon>Bacillati</taxon>
        <taxon>Actinomycetota</taxon>
        <taxon>Actinomycetes</taxon>
        <taxon>Micrococcales</taxon>
        <taxon>Promicromonosporaceae</taxon>
        <taxon>Promicromonospora</taxon>
    </lineage>
</organism>
<comment type="caution">
    <text evidence="2">The sequence shown here is derived from an EMBL/GenBank/DDBJ whole genome shotgun (WGS) entry which is preliminary data.</text>
</comment>
<dbReference type="AlphaFoldDB" id="A0A7W3J8K2"/>
<feature type="transmembrane region" description="Helical" evidence="1">
    <location>
        <begin position="75"/>
        <end position="93"/>
    </location>
</feature>
<evidence type="ECO:0000313" key="3">
    <source>
        <dbReference type="Proteomes" id="UP000540568"/>
    </source>
</evidence>
<accession>A0A7W3J8K2</accession>
<dbReference type="RefSeq" id="WP_182616128.1">
    <property type="nucleotide sequence ID" value="NZ_BAAATF010000003.1"/>
</dbReference>
<reference evidence="2 3" key="1">
    <citation type="submission" date="2020-07" db="EMBL/GenBank/DDBJ databases">
        <title>Sequencing the genomes of 1000 actinobacteria strains.</title>
        <authorList>
            <person name="Klenk H.-P."/>
        </authorList>
    </citation>
    <scope>NUCLEOTIDE SEQUENCE [LARGE SCALE GENOMIC DNA]</scope>
    <source>
        <strain evidence="2 3">DSM 44121</strain>
    </source>
</reference>
<dbReference type="Proteomes" id="UP000540568">
    <property type="component" value="Unassembled WGS sequence"/>
</dbReference>
<keyword evidence="1" id="KW-0812">Transmembrane</keyword>
<feature type="transmembrane region" description="Helical" evidence="1">
    <location>
        <begin position="385"/>
        <end position="406"/>
    </location>
</feature>
<feature type="transmembrane region" description="Helical" evidence="1">
    <location>
        <begin position="99"/>
        <end position="122"/>
    </location>
</feature>
<sequence>MSPRHAPLAAHGVGSSQDLPLPFDLVLQAGAVTVVLSFLVVSFLWRTPREGAVRPLPARWDAVLRSPWWRGPARAVVLALALYTVGNALLGPADETNPAAHLVFVWLWVGLVPVSVLLGPVWRGVNPLRTLHAGLCRLLRVPVTGLRPLAGPDDRGWGHWPAAVALLAFVWLELVAPDRTDPRLIGTWLTAYAVVQLGAGLVRGESWFARGDGFEMYSELAGRLSVLGRDDAGRYVLRSPLAGLTTAGFTTAGLTKAGLSTAALARGTIAFVAVWWGSTIFDSASGSPLWAGFAQSTGAPELVATAGLVGVCVLVAGSLRWTTRRADIALPLVPIAAGYTLAHYASLLVVEGPRGLWLLVGQWAPGADGGSSGFVAPDVAVPDPAVIAVVQVVCIVLGHLVGVLAAHDRALRAAPGRQHTLVLADELPGVLLMVVYTWAGLFLLFAA</sequence>
<keyword evidence="3" id="KW-1185">Reference proteome</keyword>
<evidence type="ECO:0000256" key="1">
    <source>
        <dbReference type="SAM" id="Phobius"/>
    </source>
</evidence>
<name>A0A7W3J8K2_9MICO</name>
<keyword evidence="1" id="KW-0472">Membrane</keyword>
<feature type="transmembrane region" description="Helical" evidence="1">
    <location>
        <begin position="427"/>
        <end position="446"/>
    </location>
</feature>
<keyword evidence="1" id="KW-1133">Transmembrane helix</keyword>
<feature type="transmembrane region" description="Helical" evidence="1">
    <location>
        <begin position="25"/>
        <end position="45"/>
    </location>
</feature>
<feature type="transmembrane region" description="Helical" evidence="1">
    <location>
        <begin position="328"/>
        <end position="350"/>
    </location>
</feature>
<proteinExistence type="predicted"/>
<dbReference type="EMBL" id="JACGWV010000001">
    <property type="protein sequence ID" value="MBA8808253.1"/>
    <property type="molecule type" value="Genomic_DNA"/>
</dbReference>
<evidence type="ECO:0000313" key="2">
    <source>
        <dbReference type="EMBL" id="MBA8808253.1"/>
    </source>
</evidence>
<feature type="transmembrane region" description="Helical" evidence="1">
    <location>
        <begin position="263"/>
        <end position="281"/>
    </location>
</feature>